<organism evidence="1 2">
    <name type="scientific">Drosophila gunungcola</name>
    <name type="common">fruit fly</name>
    <dbReference type="NCBI Taxonomy" id="103775"/>
    <lineage>
        <taxon>Eukaryota</taxon>
        <taxon>Metazoa</taxon>
        <taxon>Ecdysozoa</taxon>
        <taxon>Arthropoda</taxon>
        <taxon>Hexapoda</taxon>
        <taxon>Insecta</taxon>
        <taxon>Pterygota</taxon>
        <taxon>Neoptera</taxon>
        <taxon>Endopterygota</taxon>
        <taxon>Diptera</taxon>
        <taxon>Brachycera</taxon>
        <taxon>Muscomorpha</taxon>
        <taxon>Ephydroidea</taxon>
        <taxon>Drosophilidae</taxon>
        <taxon>Drosophila</taxon>
        <taxon>Sophophora</taxon>
    </lineage>
</organism>
<evidence type="ECO:0000313" key="2">
    <source>
        <dbReference type="Proteomes" id="UP001059596"/>
    </source>
</evidence>
<sequence>MVQTMHCEIPHFLSSPQTHNYRAKRNAFILPGRRGEVLREGIRRSKGQMPTTTATKNRRQVREVFVLQNRGQI</sequence>
<reference evidence="1" key="1">
    <citation type="journal article" date="2023" name="Genome Biol. Evol.">
        <title>Long-read-based Genome Assembly of Drosophila gunungcola Reveals Fewer Chemosensory Genes in Flower-breeding Species.</title>
        <authorList>
            <person name="Negi A."/>
            <person name="Liao B.Y."/>
            <person name="Yeh S.D."/>
        </authorList>
    </citation>
    <scope>NUCLEOTIDE SEQUENCE</scope>
    <source>
        <strain evidence="1">Sukarami</strain>
    </source>
</reference>
<dbReference type="Proteomes" id="UP001059596">
    <property type="component" value="Unassembled WGS sequence"/>
</dbReference>
<accession>A0A9P9YM33</accession>
<name>A0A9P9YM33_9MUSC</name>
<feature type="non-terminal residue" evidence="1">
    <location>
        <position position="73"/>
    </location>
</feature>
<gene>
    <name evidence="1" type="ORF">M5D96_007813</name>
</gene>
<evidence type="ECO:0000313" key="1">
    <source>
        <dbReference type="EMBL" id="KAI8039098.1"/>
    </source>
</evidence>
<dbReference type="AlphaFoldDB" id="A0A9P9YM33"/>
<comment type="caution">
    <text evidence="1">The sequence shown here is derived from an EMBL/GenBank/DDBJ whole genome shotgun (WGS) entry which is preliminary data.</text>
</comment>
<protein>
    <submittedName>
        <fullName evidence="1">Uncharacterized protein</fullName>
    </submittedName>
</protein>
<keyword evidence="2" id="KW-1185">Reference proteome</keyword>
<proteinExistence type="predicted"/>
<dbReference type="EMBL" id="JAMKOV010000006">
    <property type="protein sequence ID" value="KAI8039098.1"/>
    <property type="molecule type" value="Genomic_DNA"/>
</dbReference>